<evidence type="ECO:0000313" key="3">
    <source>
        <dbReference type="EMBL" id="GAA0605651.1"/>
    </source>
</evidence>
<organism evidence="3 4">
    <name type="scientific">Sporichthya brevicatena</name>
    <dbReference type="NCBI Taxonomy" id="171442"/>
    <lineage>
        <taxon>Bacteria</taxon>
        <taxon>Bacillati</taxon>
        <taxon>Actinomycetota</taxon>
        <taxon>Actinomycetes</taxon>
        <taxon>Sporichthyales</taxon>
        <taxon>Sporichthyaceae</taxon>
        <taxon>Sporichthya</taxon>
    </lineage>
</organism>
<dbReference type="Pfam" id="PF02622">
    <property type="entry name" value="DUF179"/>
    <property type="match status" value="1"/>
</dbReference>
<evidence type="ECO:0000256" key="2">
    <source>
        <dbReference type="HAMAP-Rule" id="MF_00758"/>
    </source>
</evidence>
<proteinExistence type="inferred from homology"/>
<reference evidence="3 4" key="1">
    <citation type="journal article" date="2019" name="Int. J. Syst. Evol. Microbiol.">
        <title>The Global Catalogue of Microorganisms (GCM) 10K type strain sequencing project: providing services to taxonomists for standard genome sequencing and annotation.</title>
        <authorList>
            <consortium name="The Broad Institute Genomics Platform"/>
            <consortium name="The Broad Institute Genome Sequencing Center for Infectious Disease"/>
            <person name="Wu L."/>
            <person name="Ma J."/>
        </authorList>
    </citation>
    <scope>NUCLEOTIDE SEQUENCE [LARGE SCALE GENOMIC DNA]</scope>
    <source>
        <strain evidence="3 4">JCM 10671</strain>
    </source>
</reference>
<sequence length="190" mass="19820">MVPSVCAGQLLIAAPDLGDPNFERSVIFLLDHDGSGSLGVVVNRPTELPVAEVLVPWSGYSSSPDVVFSGGPVGVDGALALAAFDSVPAALGSRPRGWRPVIGGIGLIDLDSDPEAVRQDLRALRIFAGYAGWGAGQLDSELSQGAWVVADSLPGDAFSPRPERLWGDVLRRQPGDLRLLATCPADPSLN</sequence>
<accession>A0ABN1G7L2</accession>
<name>A0ABN1G7L2_9ACTN</name>
<dbReference type="PANTHER" id="PTHR30327:SF1">
    <property type="entry name" value="UPF0301 PROTEIN YQGE"/>
    <property type="match status" value="1"/>
</dbReference>
<gene>
    <name evidence="3" type="ORF">GCM10009547_04460</name>
</gene>
<dbReference type="HAMAP" id="MF_00758">
    <property type="entry name" value="UPF0301"/>
    <property type="match status" value="1"/>
</dbReference>
<evidence type="ECO:0000313" key="4">
    <source>
        <dbReference type="Proteomes" id="UP001500957"/>
    </source>
</evidence>
<protein>
    <recommendedName>
        <fullName evidence="2">UPF0301 protein GCM10009547_04460</fullName>
    </recommendedName>
</protein>
<dbReference type="EMBL" id="BAAAHE010000004">
    <property type="protein sequence ID" value="GAA0605651.1"/>
    <property type="molecule type" value="Genomic_DNA"/>
</dbReference>
<dbReference type="PANTHER" id="PTHR30327">
    <property type="entry name" value="UNCHARACTERIZED PROTEIN YQGE"/>
    <property type="match status" value="1"/>
</dbReference>
<keyword evidence="4" id="KW-1185">Reference proteome</keyword>
<dbReference type="NCBIfam" id="NF001270">
    <property type="entry name" value="PRK00228.2-2"/>
    <property type="match status" value="1"/>
</dbReference>
<comment type="caution">
    <text evidence="3">The sequence shown here is derived from an EMBL/GenBank/DDBJ whole genome shotgun (WGS) entry which is preliminary data.</text>
</comment>
<evidence type="ECO:0000256" key="1">
    <source>
        <dbReference type="ARBA" id="ARBA00009600"/>
    </source>
</evidence>
<dbReference type="InterPro" id="IPR003774">
    <property type="entry name" value="AlgH-like"/>
</dbReference>
<dbReference type="Proteomes" id="UP001500957">
    <property type="component" value="Unassembled WGS sequence"/>
</dbReference>
<dbReference type="Gene3D" id="3.40.1740.10">
    <property type="entry name" value="VC0467-like"/>
    <property type="match status" value="1"/>
</dbReference>
<comment type="similarity">
    <text evidence="1 2">Belongs to the UPF0301 (AlgH) family.</text>
</comment>
<dbReference type="SUPFAM" id="SSF143456">
    <property type="entry name" value="VC0467-like"/>
    <property type="match status" value="1"/>
</dbReference>
<dbReference type="RefSeq" id="WP_344601110.1">
    <property type="nucleotide sequence ID" value="NZ_BAAAHE010000004.1"/>
</dbReference>